<proteinExistence type="predicted"/>
<evidence type="ECO:0000313" key="1">
    <source>
        <dbReference type="EMBL" id="KFD51451.1"/>
    </source>
</evidence>
<organism evidence="1 2">
    <name type="scientific">Trichuris suis</name>
    <name type="common">pig whipworm</name>
    <dbReference type="NCBI Taxonomy" id="68888"/>
    <lineage>
        <taxon>Eukaryota</taxon>
        <taxon>Metazoa</taxon>
        <taxon>Ecdysozoa</taxon>
        <taxon>Nematoda</taxon>
        <taxon>Enoplea</taxon>
        <taxon>Dorylaimia</taxon>
        <taxon>Trichinellida</taxon>
        <taxon>Trichuridae</taxon>
        <taxon>Trichuris</taxon>
    </lineage>
</organism>
<name>A0A085M2K5_9BILA</name>
<dbReference type="EMBL" id="KL363239">
    <property type="protein sequence ID" value="KFD51451.1"/>
    <property type="molecule type" value="Genomic_DNA"/>
</dbReference>
<gene>
    <name evidence="1" type="ORF">M513_07664</name>
</gene>
<sequence>MFQIFVKVATQRAIPIARKYAFMTAGTNCWPFLVRNAQLCSMGLKSLRNGVLFYGEKVVC</sequence>
<reference evidence="1 2" key="1">
    <citation type="journal article" date="2014" name="Nat. Genet.">
        <title>Genome and transcriptome of the porcine whipworm Trichuris suis.</title>
        <authorList>
            <person name="Jex A.R."/>
            <person name="Nejsum P."/>
            <person name="Schwarz E.M."/>
            <person name="Hu L."/>
            <person name="Young N.D."/>
            <person name="Hall R.S."/>
            <person name="Korhonen P.K."/>
            <person name="Liao S."/>
            <person name="Thamsborg S."/>
            <person name="Xia J."/>
            <person name="Xu P."/>
            <person name="Wang S."/>
            <person name="Scheerlinck J.P."/>
            <person name="Hofmann A."/>
            <person name="Sternberg P.W."/>
            <person name="Wang J."/>
            <person name="Gasser R.B."/>
        </authorList>
    </citation>
    <scope>NUCLEOTIDE SEQUENCE [LARGE SCALE GENOMIC DNA]</scope>
    <source>
        <strain evidence="1">DCEP-RM93M</strain>
    </source>
</reference>
<protein>
    <submittedName>
        <fullName evidence="1">Uncharacterized protein</fullName>
    </submittedName>
</protein>
<evidence type="ECO:0000313" key="2">
    <source>
        <dbReference type="Proteomes" id="UP000030764"/>
    </source>
</evidence>
<dbReference type="Proteomes" id="UP000030764">
    <property type="component" value="Unassembled WGS sequence"/>
</dbReference>
<dbReference type="AlphaFoldDB" id="A0A085M2K5"/>
<keyword evidence="2" id="KW-1185">Reference proteome</keyword>
<accession>A0A085M2K5</accession>